<keyword evidence="5 7" id="KW-1133">Transmembrane helix</keyword>
<evidence type="ECO:0000256" key="7">
    <source>
        <dbReference type="SAM" id="Phobius"/>
    </source>
</evidence>
<organism evidence="10 11">
    <name type="scientific">Ornithinibacillus bavariensis</name>
    <dbReference type="NCBI Taxonomy" id="545502"/>
    <lineage>
        <taxon>Bacteria</taxon>
        <taxon>Bacillati</taxon>
        <taxon>Bacillota</taxon>
        <taxon>Bacilli</taxon>
        <taxon>Bacillales</taxon>
        <taxon>Bacillaceae</taxon>
        <taxon>Ornithinibacillus</taxon>
    </lineage>
</organism>
<gene>
    <name evidence="10" type="ORF">J43TS3_20290</name>
</gene>
<evidence type="ECO:0000259" key="9">
    <source>
        <dbReference type="PROSITE" id="PS50929"/>
    </source>
</evidence>
<reference evidence="10" key="1">
    <citation type="submission" date="2021-03" db="EMBL/GenBank/DDBJ databases">
        <title>Antimicrobial resistance genes in bacteria isolated from Japanese honey, and their potential for conferring macrolide and lincosamide resistance in the American foulbrood pathogen Paenibacillus larvae.</title>
        <authorList>
            <person name="Okamoto M."/>
            <person name="Kumagai M."/>
            <person name="Kanamori H."/>
            <person name="Takamatsu D."/>
        </authorList>
    </citation>
    <scope>NUCLEOTIDE SEQUENCE</scope>
    <source>
        <strain evidence="10">J43TS3</strain>
    </source>
</reference>
<evidence type="ECO:0000256" key="1">
    <source>
        <dbReference type="ARBA" id="ARBA00004651"/>
    </source>
</evidence>
<keyword evidence="4" id="KW-0067">ATP-binding</keyword>
<accession>A0A920C791</accession>
<dbReference type="PROSITE" id="PS50893">
    <property type="entry name" value="ABC_TRANSPORTER_2"/>
    <property type="match status" value="1"/>
</dbReference>
<dbReference type="PROSITE" id="PS00211">
    <property type="entry name" value="ABC_TRANSPORTER_1"/>
    <property type="match status" value="1"/>
</dbReference>
<keyword evidence="6 7" id="KW-0472">Membrane</keyword>
<dbReference type="SUPFAM" id="SSF52540">
    <property type="entry name" value="P-loop containing nucleoside triphosphate hydrolases"/>
    <property type="match status" value="1"/>
</dbReference>
<feature type="transmembrane region" description="Helical" evidence="7">
    <location>
        <begin position="65"/>
        <end position="84"/>
    </location>
</feature>
<dbReference type="PROSITE" id="PS50929">
    <property type="entry name" value="ABC_TM1F"/>
    <property type="match status" value="1"/>
</dbReference>
<evidence type="ECO:0000256" key="2">
    <source>
        <dbReference type="ARBA" id="ARBA00022692"/>
    </source>
</evidence>
<comment type="subcellular location">
    <subcellularLocation>
        <location evidence="1">Cell membrane</location>
        <topology evidence="1">Multi-pass membrane protein</topology>
    </subcellularLocation>
</comment>
<evidence type="ECO:0000256" key="4">
    <source>
        <dbReference type="ARBA" id="ARBA00022840"/>
    </source>
</evidence>
<dbReference type="Proteomes" id="UP000676917">
    <property type="component" value="Unassembled WGS sequence"/>
</dbReference>
<dbReference type="RefSeq" id="WP_212920896.1">
    <property type="nucleotide sequence ID" value="NZ_BORP01000003.1"/>
</dbReference>
<dbReference type="InterPro" id="IPR003593">
    <property type="entry name" value="AAA+_ATPase"/>
</dbReference>
<dbReference type="InterPro" id="IPR011527">
    <property type="entry name" value="ABC1_TM_dom"/>
</dbReference>
<feature type="transmembrane region" description="Helical" evidence="7">
    <location>
        <begin position="169"/>
        <end position="187"/>
    </location>
</feature>
<dbReference type="InterPro" id="IPR003439">
    <property type="entry name" value="ABC_transporter-like_ATP-bd"/>
</dbReference>
<dbReference type="InterPro" id="IPR017871">
    <property type="entry name" value="ABC_transporter-like_CS"/>
</dbReference>
<feature type="domain" description="ABC transmembrane type-1" evidence="9">
    <location>
        <begin position="27"/>
        <end position="314"/>
    </location>
</feature>
<evidence type="ECO:0000256" key="3">
    <source>
        <dbReference type="ARBA" id="ARBA00022741"/>
    </source>
</evidence>
<dbReference type="Gene3D" id="3.40.50.300">
    <property type="entry name" value="P-loop containing nucleotide triphosphate hydrolases"/>
    <property type="match status" value="1"/>
</dbReference>
<keyword evidence="2 7" id="KW-0812">Transmembrane</keyword>
<name>A0A920C791_9BACI</name>
<evidence type="ECO:0000259" key="8">
    <source>
        <dbReference type="PROSITE" id="PS50893"/>
    </source>
</evidence>
<dbReference type="InterPro" id="IPR039421">
    <property type="entry name" value="Type_1_exporter"/>
</dbReference>
<feature type="transmembrane region" description="Helical" evidence="7">
    <location>
        <begin position="264"/>
        <end position="292"/>
    </location>
</feature>
<dbReference type="PANTHER" id="PTHR43394:SF1">
    <property type="entry name" value="ATP-BINDING CASSETTE SUB-FAMILY B MEMBER 10, MITOCHONDRIAL"/>
    <property type="match status" value="1"/>
</dbReference>
<feature type="transmembrane region" description="Helical" evidence="7">
    <location>
        <begin position="145"/>
        <end position="163"/>
    </location>
</feature>
<dbReference type="PANTHER" id="PTHR43394">
    <property type="entry name" value="ATP-DEPENDENT PERMEASE MDL1, MITOCHONDRIAL"/>
    <property type="match status" value="1"/>
</dbReference>
<feature type="transmembrane region" description="Helical" evidence="7">
    <location>
        <begin position="26"/>
        <end position="45"/>
    </location>
</feature>
<protein>
    <submittedName>
        <fullName evidence="10">ABC transporter</fullName>
    </submittedName>
</protein>
<comment type="caution">
    <text evidence="10">The sequence shown here is derived from an EMBL/GenBank/DDBJ whole genome shotgun (WGS) entry which is preliminary data.</text>
</comment>
<dbReference type="Gene3D" id="1.20.1560.10">
    <property type="entry name" value="ABC transporter type 1, transmembrane domain"/>
    <property type="match status" value="1"/>
</dbReference>
<dbReference type="InterPro" id="IPR036640">
    <property type="entry name" value="ABC1_TM_sf"/>
</dbReference>
<dbReference type="Pfam" id="PF00664">
    <property type="entry name" value="ABC_membrane"/>
    <property type="match status" value="1"/>
</dbReference>
<dbReference type="AlphaFoldDB" id="A0A920C791"/>
<proteinExistence type="predicted"/>
<dbReference type="InterPro" id="IPR027417">
    <property type="entry name" value="P-loop_NTPase"/>
</dbReference>
<evidence type="ECO:0000313" key="10">
    <source>
        <dbReference type="EMBL" id="GIO27418.1"/>
    </source>
</evidence>
<feature type="domain" description="ABC transporter" evidence="8">
    <location>
        <begin position="345"/>
        <end position="585"/>
    </location>
</feature>
<dbReference type="Pfam" id="PF00005">
    <property type="entry name" value="ABC_tran"/>
    <property type="match status" value="1"/>
</dbReference>
<evidence type="ECO:0000313" key="11">
    <source>
        <dbReference type="Proteomes" id="UP000676917"/>
    </source>
</evidence>
<dbReference type="GO" id="GO:0005886">
    <property type="term" value="C:plasma membrane"/>
    <property type="evidence" value="ECO:0007669"/>
    <property type="project" value="UniProtKB-SubCell"/>
</dbReference>
<dbReference type="SUPFAM" id="SSF90123">
    <property type="entry name" value="ABC transporter transmembrane region"/>
    <property type="match status" value="1"/>
</dbReference>
<evidence type="ECO:0000256" key="5">
    <source>
        <dbReference type="ARBA" id="ARBA00022989"/>
    </source>
</evidence>
<keyword evidence="11" id="KW-1185">Reference proteome</keyword>
<dbReference type="SMART" id="SM00382">
    <property type="entry name" value="AAA"/>
    <property type="match status" value="1"/>
</dbReference>
<dbReference type="GO" id="GO:0015421">
    <property type="term" value="F:ABC-type oligopeptide transporter activity"/>
    <property type="evidence" value="ECO:0007669"/>
    <property type="project" value="TreeGrafter"/>
</dbReference>
<dbReference type="GO" id="GO:0016887">
    <property type="term" value="F:ATP hydrolysis activity"/>
    <property type="evidence" value="ECO:0007669"/>
    <property type="project" value="InterPro"/>
</dbReference>
<dbReference type="EMBL" id="BORP01000003">
    <property type="protein sequence ID" value="GIO27418.1"/>
    <property type="molecule type" value="Genomic_DNA"/>
</dbReference>
<sequence>MRMLKTILKSYIYANQLTWKFCKKQLIILVVIKLLLATLPVSLIWCTERLINNVNNFINDRGHISGVLFYFVLEVLITLLTFFLQKVSLIVEQKMIDIFKLDFKKILFRKQRVLPFEMFEDHDFQNNLNRINSNDIKIIKMTTSGIDFSSNFISLIGILFYLITISWWFGPLLLVGMIPLIIVQFKFGRKKYELFKFLTPFGRKEHYIEELLKNPKSLHEVRLNLIEDYIIKKWVGSYQTSALKNLKILISQSKWLMITQMIQMIVYMVSGLFAIILIVRGVVLVGSFVAILQSIQKIQGILNTLTNSLSEIYESSFLINDLKSFLNLKEININSRKKIENVINLEVSGLTFKYPNSKQYALKDININIPQGKKIAIVGVNGSGKTTLLKCLTGLYLTDNFIKVNDIDIKELDLESYHKCIAVLSQDFNKYEFSAKENIGLGRIDKMNNYNLIKEAAIRTSIHSYIIGLPQQYKSSLGRLFEEGNELSGGQWQKIALSRSLFRDGDILFLDEPTASLDPNSELQLIESLFNNSRDTQSIVYITHRLAATKFADEIIVLKEGEVIEKGNHEELIQLEGEYFTLYEHQKQWYSDTSKGEVQLT</sequence>
<keyword evidence="3" id="KW-0547">Nucleotide-binding</keyword>
<dbReference type="GO" id="GO:0005524">
    <property type="term" value="F:ATP binding"/>
    <property type="evidence" value="ECO:0007669"/>
    <property type="project" value="UniProtKB-KW"/>
</dbReference>
<evidence type="ECO:0000256" key="6">
    <source>
        <dbReference type="ARBA" id="ARBA00023136"/>
    </source>
</evidence>